<proteinExistence type="predicted"/>
<evidence type="ECO:0000256" key="1">
    <source>
        <dbReference type="SAM" id="MobiDB-lite"/>
    </source>
</evidence>
<protein>
    <submittedName>
        <fullName evidence="2">Uncharacterized protein</fullName>
    </submittedName>
</protein>
<dbReference type="RefSeq" id="WP_118375813.1">
    <property type="nucleotide sequence ID" value="NZ_CP021081.1"/>
</dbReference>
<gene>
    <name evidence="2" type="ORF">DFI_01455</name>
</gene>
<feature type="region of interest" description="Disordered" evidence="1">
    <location>
        <begin position="195"/>
        <end position="220"/>
    </location>
</feature>
<dbReference type="STRING" id="317577.GCA_000419625_00856"/>
<dbReference type="Proteomes" id="UP000259030">
    <property type="component" value="Chromosome"/>
</dbReference>
<dbReference type="AlphaFoldDB" id="A0A221ST91"/>
<dbReference type="KEGG" id="dfc:DFI_01455"/>
<name>A0A221ST91_9DEIO</name>
<accession>A0A221ST91</accession>
<feature type="compositionally biased region" description="Basic and acidic residues" evidence="1">
    <location>
        <begin position="195"/>
        <end position="204"/>
    </location>
</feature>
<organism evidence="2 3">
    <name type="scientific">Deinococcus ficus</name>
    <dbReference type="NCBI Taxonomy" id="317577"/>
    <lineage>
        <taxon>Bacteria</taxon>
        <taxon>Thermotogati</taxon>
        <taxon>Deinococcota</taxon>
        <taxon>Deinococci</taxon>
        <taxon>Deinococcales</taxon>
        <taxon>Deinococcaceae</taxon>
        <taxon>Deinococcus</taxon>
    </lineage>
</organism>
<reference evidence="2 3" key="1">
    <citation type="submission" date="2017-05" db="EMBL/GenBank/DDBJ databases">
        <title>The complete genome sequence of Deinococcus ficus isolated from the rhizosphere of the Ficus religiosa L. in Taiwan.</title>
        <authorList>
            <person name="Wu K.-M."/>
            <person name="Liao T.-L."/>
            <person name="Liu Y.-M."/>
            <person name="Young C.-C."/>
            <person name="Tsai S.-F."/>
        </authorList>
    </citation>
    <scope>NUCLEOTIDE SEQUENCE [LARGE SCALE GENOMIC DNA]</scope>
    <source>
        <strain evidence="2 3">CC-FR2-10</strain>
    </source>
</reference>
<sequence length="220" mass="23797">MLNPESMDELREATEPSATTLLDVVGEDVEALYSAGQILTVLEGLQLRQPGLRILLVGQGQVTPTVMALDAGRLYSMPTTAPLRTDLNHQNLLRQLCSKALAAEPLDLTRLLYRGDVYELRPSSLVGIRQATWEVAATADALVGLQTPRTGLAGLLDATPLALLRRRQQIQDAENAWTSALTALIRMAGQTPVRELRPGQEARRPAAAAPDQTTASWDVA</sequence>
<keyword evidence="3" id="KW-1185">Reference proteome</keyword>
<feature type="compositionally biased region" description="Polar residues" evidence="1">
    <location>
        <begin position="211"/>
        <end position="220"/>
    </location>
</feature>
<evidence type="ECO:0000313" key="2">
    <source>
        <dbReference type="EMBL" id="ASN79847.1"/>
    </source>
</evidence>
<evidence type="ECO:0000313" key="3">
    <source>
        <dbReference type="Proteomes" id="UP000259030"/>
    </source>
</evidence>
<dbReference type="EMBL" id="CP021081">
    <property type="protein sequence ID" value="ASN79847.1"/>
    <property type="molecule type" value="Genomic_DNA"/>
</dbReference>